<dbReference type="InterPro" id="IPR016163">
    <property type="entry name" value="Ald_DH_C"/>
</dbReference>
<dbReference type="NCBIfam" id="NF008868">
    <property type="entry name" value="PRK11903.1"/>
    <property type="match status" value="1"/>
</dbReference>
<feature type="domain" description="MaoC-like" evidence="4">
    <location>
        <begin position="540"/>
        <end position="641"/>
    </location>
</feature>
<dbReference type="PANTHER" id="PTHR43111:SF1">
    <property type="entry name" value="ALDEHYDE DEHYDROGENASE B-RELATED"/>
    <property type="match status" value="1"/>
</dbReference>
<comment type="caution">
    <text evidence="5">The sequence shown here is derived from an EMBL/GenBank/DDBJ whole genome shotgun (WGS) entry which is preliminary data.</text>
</comment>
<dbReference type="InterPro" id="IPR029069">
    <property type="entry name" value="HotDog_dom_sf"/>
</dbReference>
<dbReference type="InterPro" id="IPR002539">
    <property type="entry name" value="MaoC-like_dom"/>
</dbReference>
<feature type="region of interest" description="Disordered" evidence="2">
    <location>
        <begin position="460"/>
        <end position="484"/>
    </location>
</feature>
<reference evidence="5 6" key="1">
    <citation type="submission" date="2023-06" db="EMBL/GenBank/DDBJ databases">
        <authorList>
            <person name="Ye Y.-Q."/>
            <person name="Du Z.-J."/>
        </authorList>
    </citation>
    <scope>NUCLEOTIDE SEQUENCE [LARGE SCALE GENOMIC DNA]</scope>
    <source>
        <strain evidence="5 6">SDUM287046</strain>
    </source>
</reference>
<evidence type="ECO:0000259" key="4">
    <source>
        <dbReference type="Pfam" id="PF01575"/>
    </source>
</evidence>
<dbReference type="InterPro" id="IPR011966">
    <property type="entry name" value="PaaN-DH"/>
</dbReference>
<evidence type="ECO:0000259" key="3">
    <source>
        <dbReference type="Pfam" id="PF00171"/>
    </source>
</evidence>
<evidence type="ECO:0000313" key="5">
    <source>
        <dbReference type="EMBL" id="MDN3724401.1"/>
    </source>
</evidence>
<gene>
    <name evidence="5" type="primary">paaZ</name>
    <name evidence="5" type="ORF">QRD02_08400</name>
</gene>
<dbReference type="Pfam" id="PF01575">
    <property type="entry name" value="MaoC_dehydratas"/>
    <property type="match status" value="1"/>
</dbReference>
<name>A0ABT8DKB6_9FLAO</name>
<dbReference type="Gene3D" id="3.10.129.10">
    <property type="entry name" value="Hotdog Thioesterase"/>
    <property type="match status" value="1"/>
</dbReference>
<proteinExistence type="predicted"/>
<dbReference type="NCBIfam" id="TIGR02278">
    <property type="entry name" value="PaaN-DH"/>
    <property type="match status" value="1"/>
</dbReference>
<dbReference type="EMBL" id="JAUGQQ010000004">
    <property type="protein sequence ID" value="MDN3724401.1"/>
    <property type="molecule type" value="Genomic_DNA"/>
</dbReference>
<organism evidence="5 6">
    <name type="scientific">Aequorivita aurantiaca</name>
    <dbReference type="NCBI Taxonomy" id="3053356"/>
    <lineage>
        <taxon>Bacteria</taxon>
        <taxon>Pseudomonadati</taxon>
        <taxon>Bacteroidota</taxon>
        <taxon>Flavobacteriia</taxon>
        <taxon>Flavobacteriales</taxon>
        <taxon>Flavobacteriaceae</taxon>
        <taxon>Aequorivita</taxon>
    </lineage>
</organism>
<dbReference type="SUPFAM" id="SSF54637">
    <property type="entry name" value="Thioesterase/thiol ester dehydrase-isomerase"/>
    <property type="match status" value="1"/>
</dbReference>
<dbReference type="Pfam" id="PF00171">
    <property type="entry name" value="Aldedh"/>
    <property type="match status" value="1"/>
</dbReference>
<evidence type="ECO:0000313" key="6">
    <source>
        <dbReference type="Proteomes" id="UP001244787"/>
    </source>
</evidence>
<dbReference type="SUPFAM" id="SSF53720">
    <property type="entry name" value="ALDH-like"/>
    <property type="match status" value="1"/>
</dbReference>
<protein>
    <submittedName>
        <fullName evidence="5">Phenylacetic acid degradation bifunctional protein PaaZ</fullName>
    </submittedName>
</protein>
<keyword evidence="1" id="KW-0560">Oxidoreductase</keyword>
<sequence>MKKLHNYVTGQWLQGSGEGVPMHDAITGEVIALSDTEGLDFAEILHYGRTKGGEVLRKMTFQERGNMLKSLALHLVKKKADFYEISYRTGATKVDSWIDIEGGFGNLFANASLRKLFPNQSYHVEGDPIDLSRGGRFMAHHIMVPKRGVAIHINAFNFPVWGMLEKCAVNWMAGVPAVVKPATNTSFLTEAVVREIIASKILPEGALQLITGSARTILDSVESQDVVTFTGSATTGRMLKSHKRIIEEAVPFTMEADSLNASVLGEDSVPGTPEFDIFIKEVRNEMTVKCGQKCTAIRRVIVPENLVEDVQIALGNALSKVTIGDPRLKEVRMGSLVSLDQVKEVRERVQKLSKTANIVYGDLDKIEVIGADAKKGAFLAPILLRENNPFKNLSVHETEAFGPVSTIMPYKNLDEAITLAQMGKGSLVSSIATNDDKIAKEYVINAASHHGRILVLNRESAKESTGHGSPLPSLVHGGPGRAGGGEEMGGVRGIKHYLQRTAIQGSPTTLTEITGIYQANAKYKEAEQHPFKYHWEDIKPGMSLKTHKRTLTDSDIISFANLTWDHFYAHTDITSLDGNIFEKRTAHGYFIIAAAAGLFVYPNKGPVAANYGLEDCRFLRPLYHNDTIYVRLTCKQKVDRDVASAEHPSGIVKWFVEVFDAEDELVAVATILTMVQKKQETFVEMTDEKIQESLNKLSEDSKPKWGIMTPQHMLEHLEYTYKIASGKIQDFDVATPEKILEKVHASLYNYDKFPRNTNFPQLEKDTLDELKHPDLGTAKEKFLEEREAYKNYFKENPDAKLNNLVFGEMNRYEWYLLERKHLNHHFEQFGII</sequence>
<dbReference type="CDD" id="cd07128">
    <property type="entry name" value="ALDH_MaoC-N"/>
    <property type="match status" value="1"/>
</dbReference>
<dbReference type="InterPro" id="IPR015590">
    <property type="entry name" value="Aldehyde_DH_dom"/>
</dbReference>
<evidence type="ECO:0000256" key="2">
    <source>
        <dbReference type="SAM" id="MobiDB-lite"/>
    </source>
</evidence>
<dbReference type="Gene3D" id="3.40.605.10">
    <property type="entry name" value="Aldehyde Dehydrogenase, Chain A, domain 1"/>
    <property type="match status" value="1"/>
</dbReference>
<accession>A0ABT8DKB6</accession>
<keyword evidence="6" id="KW-1185">Reference proteome</keyword>
<dbReference type="InterPro" id="IPR016162">
    <property type="entry name" value="Ald_DH_N"/>
</dbReference>
<dbReference type="PANTHER" id="PTHR43111">
    <property type="entry name" value="ALDEHYDE DEHYDROGENASE B-RELATED"/>
    <property type="match status" value="1"/>
</dbReference>
<evidence type="ECO:0000256" key="1">
    <source>
        <dbReference type="ARBA" id="ARBA00023002"/>
    </source>
</evidence>
<dbReference type="Proteomes" id="UP001244787">
    <property type="component" value="Unassembled WGS sequence"/>
</dbReference>
<dbReference type="RefSeq" id="WP_290254485.1">
    <property type="nucleotide sequence ID" value="NZ_JAUGQQ010000004.1"/>
</dbReference>
<dbReference type="InterPro" id="IPR016161">
    <property type="entry name" value="Ald_DH/histidinol_DH"/>
</dbReference>
<dbReference type="Gene3D" id="3.40.309.10">
    <property type="entry name" value="Aldehyde Dehydrogenase, Chain A, domain 2"/>
    <property type="match status" value="1"/>
</dbReference>
<feature type="domain" description="Aldehyde dehydrogenase" evidence="3">
    <location>
        <begin position="52"/>
        <end position="500"/>
    </location>
</feature>